<name>I3CC09_9GAMM</name>
<evidence type="ECO:0000313" key="1">
    <source>
        <dbReference type="EMBL" id="EIJ41152.1"/>
    </source>
</evidence>
<dbReference type="InterPro" id="IPR021830">
    <property type="entry name" value="DUF3422"/>
</dbReference>
<dbReference type="OrthoDB" id="9767470at2"/>
<dbReference type="Pfam" id="PF11902">
    <property type="entry name" value="DUF3422"/>
    <property type="match status" value="1"/>
</dbReference>
<dbReference type="Proteomes" id="UP000005744">
    <property type="component" value="Unassembled WGS sequence"/>
</dbReference>
<dbReference type="RefSeq" id="WP_002682811.1">
    <property type="nucleotide sequence ID" value="NZ_JH600070.1"/>
</dbReference>
<protein>
    <submittedName>
        <fullName evidence="1">Uncharacterized membrane-anchored protein</fullName>
    </submittedName>
</protein>
<dbReference type="HOGENOM" id="CLU_035873_0_0_6"/>
<organism evidence="1 2">
    <name type="scientific">Beggiatoa alba B18LD</name>
    <dbReference type="NCBI Taxonomy" id="395493"/>
    <lineage>
        <taxon>Bacteria</taxon>
        <taxon>Pseudomonadati</taxon>
        <taxon>Pseudomonadota</taxon>
        <taxon>Gammaproteobacteria</taxon>
        <taxon>Thiotrichales</taxon>
        <taxon>Thiotrichaceae</taxon>
        <taxon>Beggiatoa</taxon>
    </lineage>
</organism>
<evidence type="ECO:0000313" key="2">
    <source>
        <dbReference type="Proteomes" id="UP000005744"/>
    </source>
</evidence>
<dbReference type="AlphaFoldDB" id="I3CC09"/>
<sequence>MANLPPAYPQRFLLHNEVHARPFEALHPPERASYLALLVNEHERMQEHAHLVRLCEQYGVKAPPADIKHFSNNFGNFRLHLERHTEFTRYQFIIKADFTDPFADPVINRLPPEWVQAIPGQLMVAAHLAILKADAVKHLPTTVDDIVSYFEGNHIVGAHIGDGAALAFTDFTIHEDGFSRFLIVDKSLYSRQCGRMMLRLLEIETYRMMAFMALPLARDLIPVLANADKKLMTLTTAMTQEQGKKDEELLEELSQLAAMIENIVSSTAYRFSATEAYYELVARRIIELREVRIQGVQTFQEFMDRRLAPAIRTCESVAQRQAELSKRVNNASQLLRTRVEIKHEEQNQALLASMDNRAHLQLRLQETVEGLSVAAITYYAVSLVGYIAKALKSADLLHVNPEIVMGVSIPIVALFIASGVKHLRKSVTGNTKH</sequence>
<dbReference type="eggNOG" id="COG4949">
    <property type="taxonomic scope" value="Bacteria"/>
</dbReference>
<dbReference type="EMBL" id="JH600070">
    <property type="protein sequence ID" value="EIJ41152.1"/>
    <property type="molecule type" value="Genomic_DNA"/>
</dbReference>
<reference evidence="1 2" key="1">
    <citation type="submission" date="2011-11" db="EMBL/GenBank/DDBJ databases">
        <title>Improved High-Quality Draft sequence of Beggiatoa alba B18lD.</title>
        <authorList>
            <consortium name="US DOE Joint Genome Institute"/>
            <person name="Lucas S."/>
            <person name="Han J."/>
            <person name="Lapidus A."/>
            <person name="Cheng J.-F."/>
            <person name="Goodwin L."/>
            <person name="Pitluck S."/>
            <person name="Peters L."/>
            <person name="Mikhailova N."/>
            <person name="Held B."/>
            <person name="Detter J.C."/>
            <person name="Han C."/>
            <person name="Tapia R."/>
            <person name="Land M."/>
            <person name="Hauser L."/>
            <person name="Kyrpides N."/>
            <person name="Ivanova N."/>
            <person name="Pagani I."/>
            <person name="Samuel K."/>
            <person name="Teske A."/>
            <person name="Mueller J."/>
            <person name="Woyke T."/>
        </authorList>
    </citation>
    <scope>NUCLEOTIDE SEQUENCE [LARGE SCALE GENOMIC DNA]</scope>
    <source>
        <strain evidence="1 2">B18LD</strain>
    </source>
</reference>
<keyword evidence="2" id="KW-1185">Reference proteome</keyword>
<accession>I3CC09</accession>
<proteinExistence type="predicted"/>
<gene>
    <name evidence="1" type="ORF">BegalDRAFT_0230</name>
</gene>